<dbReference type="Proteomes" id="UP000095564">
    <property type="component" value="Unassembled WGS sequence"/>
</dbReference>
<reference evidence="1 2" key="1">
    <citation type="submission" date="2015-09" db="EMBL/GenBank/DDBJ databases">
        <authorList>
            <consortium name="Pathogen Informatics"/>
        </authorList>
    </citation>
    <scope>NUCLEOTIDE SEQUENCE [LARGE SCALE GENOMIC DNA]</scope>
    <source>
        <strain evidence="1 2">2789STDY5834908</strain>
    </source>
</reference>
<dbReference type="OrthoDB" id="9784365at2"/>
<proteinExistence type="predicted"/>
<accession>A0A174NMP7</accession>
<dbReference type="EMBL" id="CZAU01000013">
    <property type="protein sequence ID" value="CUP49924.1"/>
    <property type="molecule type" value="Genomic_DNA"/>
</dbReference>
<gene>
    <name evidence="1" type="ORF">ERS852520_01485</name>
</gene>
<sequence length="299" mass="35278">MIQDIEKIAEIKEKAKIENSIKIAERLLKNGLVTPMFISDCTNLSIPDIQVLDNLLRSDHYTKKDIDTLIDNIYKTKSHDIYKINPYHLMEYAENTGWISIKRKRLDVAVFQKTIINGDIENRYQINIPLDKDLLDYRSSMKDAILVIVEADNCTEEDLYLNIASTHNQYANNKKDENTRRDADKSKTTDDYNWHPYGYIDSYPVKYRAEKSGEIYMALSCMDGNISTVYHHPDITYRKIQNGQDGKFYDEDLKVAFYKLQSEYYYHLSKEIEFEVESEYFQKTNNERKRDVKQHAKNL</sequence>
<evidence type="ECO:0000313" key="1">
    <source>
        <dbReference type="EMBL" id="CUP49924.1"/>
    </source>
</evidence>
<protein>
    <submittedName>
        <fullName evidence="1">Uncharacterized protein</fullName>
    </submittedName>
</protein>
<name>A0A174NMP7_ANAHA</name>
<organism evidence="1 2">
    <name type="scientific">Anaerostipes hadrus</name>
    <dbReference type="NCBI Taxonomy" id="649756"/>
    <lineage>
        <taxon>Bacteria</taxon>
        <taxon>Bacillati</taxon>
        <taxon>Bacillota</taxon>
        <taxon>Clostridia</taxon>
        <taxon>Lachnospirales</taxon>
        <taxon>Lachnospiraceae</taxon>
        <taxon>Anaerostipes</taxon>
    </lineage>
</organism>
<evidence type="ECO:0000313" key="2">
    <source>
        <dbReference type="Proteomes" id="UP000095564"/>
    </source>
</evidence>
<dbReference type="AlphaFoldDB" id="A0A174NMP7"/>
<dbReference type="RefSeq" id="WP_055159957.1">
    <property type="nucleotide sequence ID" value="NZ_CZAU01000013.1"/>
</dbReference>